<dbReference type="EMBL" id="LIZS01000015">
    <property type="protein sequence ID" value="KPJ53686.1"/>
    <property type="molecule type" value="Genomic_DNA"/>
</dbReference>
<evidence type="ECO:0000256" key="11">
    <source>
        <dbReference type="ARBA" id="ARBA00061399"/>
    </source>
</evidence>
<comment type="function">
    <text evidence="13">Couples transcription and DNA repair by recognizing RNA polymerase (RNAP) stalled at DNA lesions. Mediates ATP-dependent release of RNAP and its truncated transcript from the DNA, and recruitment of nucleotide excision repair machinery to the damaged site.</text>
</comment>
<dbReference type="InterPro" id="IPR011545">
    <property type="entry name" value="DEAD/DEAH_box_helicase_dom"/>
</dbReference>
<keyword evidence="2 13" id="KW-0963">Cytoplasm</keyword>
<keyword evidence="9 13" id="KW-0234">DNA repair</keyword>
<dbReference type="Pfam" id="PF03461">
    <property type="entry name" value="TRCF"/>
    <property type="match status" value="1"/>
</dbReference>
<evidence type="ECO:0000256" key="10">
    <source>
        <dbReference type="ARBA" id="ARBA00061104"/>
    </source>
</evidence>
<evidence type="ECO:0000256" key="6">
    <source>
        <dbReference type="ARBA" id="ARBA00022806"/>
    </source>
</evidence>
<evidence type="ECO:0000256" key="8">
    <source>
        <dbReference type="ARBA" id="ARBA00023125"/>
    </source>
</evidence>
<dbReference type="InterPro" id="IPR003711">
    <property type="entry name" value="CarD-like/TRCF_RID"/>
</dbReference>
<keyword evidence="5 13" id="KW-0378">Hydrolase</keyword>
<dbReference type="PATRIC" id="fig|1703770.3.peg.1597"/>
<dbReference type="GO" id="GO:0000716">
    <property type="term" value="P:transcription-coupled nucleotide-excision repair, DNA damage recognition"/>
    <property type="evidence" value="ECO:0007669"/>
    <property type="project" value="UniProtKB-UniRule"/>
</dbReference>
<dbReference type="GO" id="GO:0003684">
    <property type="term" value="F:damaged DNA binding"/>
    <property type="evidence" value="ECO:0007669"/>
    <property type="project" value="InterPro"/>
</dbReference>
<dbReference type="Gene3D" id="3.40.50.300">
    <property type="entry name" value="P-loop containing nucleotide triphosphate hydrolases"/>
    <property type="match status" value="2"/>
</dbReference>
<evidence type="ECO:0000256" key="7">
    <source>
        <dbReference type="ARBA" id="ARBA00022840"/>
    </source>
</evidence>
<sequence length="1117" mass="126229">MHDVARELAAGRSPVTLCGLAGSAPSAVVAYLIRRLERPIAAIAGDEERATALYQDLIVLLGQGMVHRLPPWDLLPYEEGSPNQEVVGSRIEAFEAMTQNRSAVVVLSLKSFMQQVPPPEAYLASRIEVRVGDEIDVDGLLWRLLYLGYEYRSVVEEQGEMSRRGGLIDLFSFGMKEPLRIEFFGDEVVSLRRFDPFTQRSVGKDERAVILPFRELFFDEQQYRRGVSALARRGVELIAPEDEGPYFEGIERYLVAFHERLVSVFDYLSRGAVLAVHGRDDLEREAAVLADELSRHAGEGDGGRGAHAETEWGVHILPPASALEHILGSPAEPRRLPILILERGAVPDTLSLSSRPQSPYGGNFTLFKEEVERLGGEAYLQFLFCESRGQIERLTELLSEAEAPLELVLGSLAGGFQIPDAGLAVYTDHEIFGRFRRRRALPRARLGIPLEDLLTLTPGDWIVHVDYGIGRYAGLERIEIDETITDCLLIRYEGDDKLYVPVERMNLVQRYIGSSDARPRPSKLGGAMWERAKQRTKRAIREMAKELLALYAEREAYEGYSFSPDKPWQRQFESSFIYEETDDQLESTEEIKRDMESAKPMDRLVTGDVGYGKTEVALRAAFKAVMDSKQVAILVPTTVLAQQHYNTCLERLAGFPINVEMLSRFRSRARQKAIVEGLRRGTVDIVVGTHRLLSKDVEFKNLGLVIIDEEQRFGVAHKERLKRFRRTVDVLTMTATPIPRTLHMSLVRIRDLSTIETPPKNRLSIVTRVVRWDEDLIADAIRREVDREGQVYFLHNRVQSIDSMANFLRRLVPEVTLGVAHGQMREDELERTMVDFLNRRFQVLVSTSIIESGLDIPNVNTIVVNRADRFGLAQLHQLRGRVGRSDRLAYAYLLVPAGGRVTRDARKRLGAIESFHELGSGLKLALRDLEIRGAGNILGPEQHGHIGIVGFDLYCKLLDEAVRELKGEAPEEQSEPTIRLGVDAYLPDDYIGDAEHKVAIYRRIASCAKEDQVASIEEELADRFGRLPEPARMLIEGMKLKILARRASVERVTVHQRVAEFEYPRGTEPDRKRIAYLMEQVKEPIEFAAAGRFAIRVTLGEERLRFDLVKKVLRSLA</sequence>
<dbReference type="Pfam" id="PF17757">
    <property type="entry name" value="UvrB_inter"/>
    <property type="match status" value="1"/>
</dbReference>
<evidence type="ECO:0000256" key="2">
    <source>
        <dbReference type="ARBA" id="ARBA00022490"/>
    </source>
</evidence>
<gene>
    <name evidence="13" type="primary">mfd</name>
    <name evidence="16" type="ORF">AMJ39_03880</name>
</gene>
<keyword evidence="7 13" id="KW-0067">ATP-binding</keyword>
<keyword evidence="3 13" id="KW-0547">Nucleotide-binding</keyword>
<evidence type="ECO:0000256" key="13">
    <source>
        <dbReference type="HAMAP-Rule" id="MF_00969"/>
    </source>
</evidence>
<dbReference type="SUPFAM" id="SSF141259">
    <property type="entry name" value="CarD-like"/>
    <property type="match status" value="1"/>
</dbReference>
<dbReference type="GO" id="GO:0005524">
    <property type="term" value="F:ATP binding"/>
    <property type="evidence" value="ECO:0007669"/>
    <property type="project" value="UniProtKB-UniRule"/>
</dbReference>
<dbReference type="Gene3D" id="3.30.2060.10">
    <property type="entry name" value="Penicillin-binding protein 1b domain"/>
    <property type="match status" value="1"/>
</dbReference>
<feature type="domain" description="Helicase C-terminal" evidence="15">
    <location>
        <begin position="780"/>
        <end position="930"/>
    </location>
</feature>
<dbReference type="PANTHER" id="PTHR47964:SF1">
    <property type="entry name" value="ATP-DEPENDENT DNA HELICASE HOMOLOG RECG, CHLOROPLASTIC"/>
    <property type="match status" value="1"/>
</dbReference>
<protein>
    <recommendedName>
        <fullName evidence="12 13">Transcription-repair-coupling factor</fullName>
        <shortName evidence="13">TRCF</shortName>
        <ecNumber evidence="13">3.6.4.-</ecNumber>
    </recommendedName>
</protein>
<feature type="domain" description="Helicase ATP-binding" evidence="14">
    <location>
        <begin position="594"/>
        <end position="755"/>
    </location>
</feature>
<keyword evidence="4 13" id="KW-0227">DNA damage</keyword>
<dbReference type="PROSITE" id="PS51192">
    <property type="entry name" value="HELICASE_ATP_BIND_1"/>
    <property type="match status" value="1"/>
</dbReference>
<dbReference type="Gene3D" id="2.40.10.170">
    <property type="match status" value="1"/>
</dbReference>
<evidence type="ECO:0000256" key="4">
    <source>
        <dbReference type="ARBA" id="ARBA00022763"/>
    </source>
</evidence>
<dbReference type="HAMAP" id="MF_00969">
    <property type="entry name" value="TRCF"/>
    <property type="match status" value="1"/>
</dbReference>
<proteinExistence type="inferred from homology"/>
<dbReference type="GO" id="GO:0005737">
    <property type="term" value="C:cytoplasm"/>
    <property type="evidence" value="ECO:0007669"/>
    <property type="project" value="UniProtKB-SubCell"/>
</dbReference>
<dbReference type="GO" id="GO:0016787">
    <property type="term" value="F:hydrolase activity"/>
    <property type="evidence" value="ECO:0007669"/>
    <property type="project" value="UniProtKB-KW"/>
</dbReference>
<dbReference type="SMART" id="SM00490">
    <property type="entry name" value="HELICc"/>
    <property type="match status" value="1"/>
</dbReference>
<dbReference type="STRING" id="1703770.AMJ39_03880"/>
<dbReference type="InterPro" id="IPR037235">
    <property type="entry name" value="TRCF-like_C_D7"/>
</dbReference>
<dbReference type="SMART" id="SM00487">
    <property type="entry name" value="DEXDc"/>
    <property type="match status" value="1"/>
</dbReference>
<comment type="subcellular location">
    <subcellularLocation>
        <location evidence="1 13">Cytoplasm</location>
    </subcellularLocation>
</comment>
<accession>A0A0S7WU45</accession>
<keyword evidence="8 13" id="KW-0238">DNA-binding</keyword>
<dbReference type="AlphaFoldDB" id="A0A0S7WU45"/>
<dbReference type="GO" id="GO:0003678">
    <property type="term" value="F:DNA helicase activity"/>
    <property type="evidence" value="ECO:0007669"/>
    <property type="project" value="TreeGrafter"/>
</dbReference>
<dbReference type="InterPro" id="IPR004576">
    <property type="entry name" value="Mfd"/>
</dbReference>
<evidence type="ECO:0000256" key="5">
    <source>
        <dbReference type="ARBA" id="ARBA00022801"/>
    </source>
</evidence>
<evidence type="ECO:0000256" key="9">
    <source>
        <dbReference type="ARBA" id="ARBA00023204"/>
    </source>
</evidence>
<dbReference type="Gene3D" id="3.90.1150.50">
    <property type="entry name" value="Transcription-repair-coupling factor, D7 domain"/>
    <property type="match status" value="1"/>
</dbReference>
<reference evidence="16 17" key="1">
    <citation type="journal article" date="2015" name="Microbiome">
        <title>Genomic resolution of linkages in carbon, nitrogen, and sulfur cycling among widespread estuary sediment bacteria.</title>
        <authorList>
            <person name="Baker B.J."/>
            <person name="Lazar C.S."/>
            <person name="Teske A.P."/>
            <person name="Dick G.J."/>
        </authorList>
    </citation>
    <scope>NUCLEOTIDE SEQUENCE [LARGE SCALE GENOMIC DNA]</scope>
    <source>
        <strain evidence="16">DG_24</strain>
    </source>
</reference>
<dbReference type="Pfam" id="PF02559">
    <property type="entry name" value="CarD_TRCF_RID"/>
    <property type="match status" value="1"/>
</dbReference>
<evidence type="ECO:0000259" key="14">
    <source>
        <dbReference type="PROSITE" id="PS51192"/>
    </source>
</evidence>
<dbReference type="SMART" id="SM01058">
    <property type="entry name" value="CarD_TRCF"/>
    <property type="match status" value="1"/>
</dbReference>
<dbReference type="Pfam" id="PF00271">
    <property type="entry name" value="Helicase_C"/>
    <property type="match status" value="1"/>
</dbReference>
<dbReference type="Pfam" id="PF00270">
    <property type="entry name" value="DEAD"/>
    <property type="match status" value="1"/>
</dbReference>
<dbReference type="PROSITE" id="PS51194">
    <property type="entry name" value="HELICASE_CTER"/>
    <property type="match status" value="1"/>
</dbReference>
<evidence type="ECO:0000313" key="16">
    <source>
        <dbReference type="EMBL" id="KPJ53686.1"/>
    </source>
</evidence>
<dbReference type="SUPFAM" id="SSF52540">
    <property type="entry name" value="P-loop containing nucleoside triphosphate hydrolases"/>
    <property type="match status" value="4"/>
</dbReference>
<dbReference type="FunFam" id="3.40.50.300:FF:000546">
    <property type="entry name" value="Transcription-repair-coupling factor"/>
    <property type="match status" value="1"/>
</dbReference>
<dbReference type="NCBIfam" id="TIGR00580">
    <property type="entry name" value="mfd"/>
    <property type="match status" value="1"/>
</dbReference>
<evidence type="ECO:0000256" key="3">
    <source>
        <dbReference type="ARBA" id="ARBA00022741"/>
    </source>
</evidence>
<organism evidence="16 17">
    <name type="scientific">candidate division TA06 bacterium DG_24</name>
    <dbReference type="NCBI Taxonomy" id="1703770"/>
    <lineage>
        <taxon>Bacteria</taxon>
        <taxon>Bacteria division TA06</taxon>
    </lineage>
</organism>
<dbReference type="InterPro" id="IPR041471">
    <property type="entry name" value="UvrB_inter"/>
</dbReference>
<dbReference type="Gene3D" id="3.40.50.11180">
    <property type="match status" value="1"/>
</dbReference>
<dbReference type="PANTHER" id="PTHR47964">
    <property type="entry name" value="ATP-DEPENDENT DNA HELICASE HOMOLOG RECG, CHLOROPLASTIC"/>
    <property type="match status" value="1"/>
</dbReference>
<dbReference type="GO" id="GO:0006355">
    <property type="term" value="P:regulation of DNA-templated transcription"/>
    <property type="evidence" value="ECO:0007669"/>
    <property type="project" value="UniProtKB-UniRule"/>
</dbReference>
<comment type="caution">
    <text evidence="16">The sequence shown here is derived from an EMBL/GenBank/DDBJ whole genome shotgun (WGS) entry which is preliminary data.</text>
</comment>
<dbReference type="InterPro" id="IPR036101">
    <property type="entry name" value="CarD-like/TRCF_RID_sf"/>
</dbReference>
<keyword evidence="6" id="KW-0347">Helicase</keyword>
<dbReference type="CDD" id="cd17991">
    <property type="entry name" value="DEXHc_TRCF"/>
    <property type="match status" value="1"/>
</dbReference>
<dbReference type="SMART" id="SM00982">
    <property type="entry name" value="TRCF"/>
    <property type="match status" value="1"/>
</dbReference>
<evidence type="ECO:0000259" key="15">
    <source>
        <dbReference type="PROSITE" id="PS51194"/>
    </source>
</evidence>
<name>A0A0S7WU45_UNCT6</name>
<dbReference type="SUPFAM" id="SSF143517">
    <property type="entry name" value="TRCF domain-like"/>
    <property type="match status" value="1"/>
</dbReference>
<dbReference type="InterPro" id="IPR047112">
    <property type="entry name" value="RecG/Mfd"/>
</dbReference>
<dbReference type="InterPro" id="IPR027417">
    <property type="entry name" value="P-loop_NTPase"/>
</dbReference>
<dbReference type="Proteomes" id="UP000052008">
    <property type="component" value="Unassembled WGS sequence"/>
</dbReference>
<evidence type="ECO:0000313" key="17">
    <source>
        <dbReference type="Proteomes" id="UP000052008"/>
    </source>
</evidence>
<comment type="similarity">
    <text evidence="10 13">In the N-terminal section; belongs to the UvrB family.</text>
</comment>
<evidence type="ECO:0000256" key="12">
    <source>
        <dbReference type="ARBA" id="ARBA00070128"/>
    </source>
</evidence>
<dbReference type="InterPro" id="IPR001650">
    <property type="entry name" value="Helicase_C-like"/>
</dbReference>
<comment type="similarity">
    <text evidence="11 13">In the C-terminal section; belongs to the helicase family. RecG subfamily.</text>
</comment>
<evidence type="ECO:0000256" key="1">
    <source>
        <dbReference type="ARBA" id="ARBA00004496"/>
    </source>
</evidence>
<dbReference type="InterPro" id="IPR005118">
    <property type="entry name" value="TRCF_C"/>
</dbReference>
<dbReference type="InterPro" id="IPR014001">
    <property type="entry name" value="Helicase_ATP-bd"/>
</dbReference>
<dbReference type="EC" id="3.6.4.-" evidence="13"/>